<evidence type="ECO:0000313" key="1">
    <source>
        <dbReference type="EMBL" id="KAJ6390919.1"/>
    </source>
</evidence>
<evidence type="ECO:0000313" key="2">
    <source>
        <dbReference type="Proteomes" id="UP001141253"/>
    </source>
</evidence>
<protein>
    <submittedName>
        <fullName evidence="1">Uncharacterized protein</fullName>
    </submittedName>
</protein>
<dbReference type="Proteomes" id="UP001141253">
    <property type="component" value="Chromosome 2"/>
</dbReference>
<comment type="caution">
    <text evidence="1">The sequence shown here is derived from an EMBL/GenBank/DDBJ whole genome shotgun (WGS) entry which is preliminary data.</text>
</comment>
<reference evidence="1" key="1">
    <citation type="submission" date="2022-10" db="EMBL/GenBank/DDBJ databases">
        <authorList>
            <person name="Hyden B.L."/>
            <person name="Feng K."/>
            <person name="Yates T."/>
            <person name="Jawdy S."/>
            <person name="Smart L.B."/>
            <person name="Muchero W."/>
        </authorList>
    </citation>
    <scope>NUCLEOTIDE SEQUENCE</scope>
    <source>
        <tissue evidence="1">Shoot tip</tissue>
    </source>
</reference>
<accession>A0ABQ9BYT0</accession>
<reference evidence="1" key="2">
    <citation type="journal article" date="2023" name="Int. J. Mol. Sci.">
        <title>De Novo Assembly and Annotation of 11 Diverse Shrub Willow (Salix) Genomes Reveals Novel Gene Organization in Sex-Linked Regions.</title>
        <authorList>
            <person name="Hyden B."/>
            <person name="Feng K."/>
            <person name="Yates T.B."/>
            <person name="Jawdy S."/>
            <person name="Cereghino C."/>
            <person name="Smart L.B."/>
            <person name="Muchero W."/>
        </authorList>
    </citation>
    <scope>NUCLEOTIDE SEQUENCE</scope>
    <source>
        <tissue evidence="1">Shoot tip</tissue>
    </source>
</reference>
<name>A0ABQ9BYT0_9ROSI</name>
<gene>
    <name evidence="1" type="ORF">OIU77_025011</name>
</gene>
<proteinExistence type="predicted"/>
<sequence>MRKTDLRHLKLTKIVAEIEGLGGSPRGIVIGSGVGGGIEEPAGIVANGVVDIFSGRSLGRGGGDQDSSDG</sequence>
<keyword evidence="2" id="KW-1185">Reference proteome</keyword>
<dbReference type="EMBL" id="JAPFFI010000006">
    <property type="protein sequence ID" value="KAJ6390919.1"/>
    <property type="molecule type" value="Genomic_DNA"/>
</dbReference>
<organism evidence="1 2">
    <name type="scientific">Salix suchowensis</name>
    <dbReference type="NCBI Taxonomy" id="1278906"/>
    <lineage>
        <taxon>Eukaryota</taxon>
        <taxon>Viridiplantae</taxon>
        <taxon>Streptophyta</taxon>
        <taxon>Embryophyta</taxon>
        <taxon>Tracheophyta</taxon>
        <taxon>Spermatophyta</taxon>
        <taxon>Magnoliopsida</taxon>
        <taxon>eudicotyledons</taxon>
        <taxon>Gunneridae</taxon>
        <taxon>Pentapetalae</taxon>
        <taxon>rosids</taxon>
        <taxon>fabids</taxon>
        <taxon>Malpighiales</taxon>
        <taxon>Salicaceae</taxon>
        <taxon>Saliceae</taxon>
        <taxon>Salix</taxon>
    </lineage>
</organism>